<keyword evidence="8" id="KW-0969">Cilium</keyword>
<keyword evidence="6" id="KW-1006">Bacterial flagellum protein export</keyword>
<name>A0A0A7RGL5_9LACO</name>
<dbReference type="Pfam" id="PF02108">
    <property type="entry name" value="FliH"/>
    <property type="match status" value="1"/>
</dbReference>
<dbReference type="InterPro" id="IPR018035">
    <property type="entry name" value="Flagellar_FliH/T3SS_HrpE"/>
</dbReference>
<accession>A0A0A7RGL5</accession>
<feature type="domain" description="Flagellar assembly protein FliH/Type III secretion system HrpE" evidence="7">
    <location>
        <begin position="113"/>
        <end position="223"/>
    </location>
</feature>
<keyword evidence="8" id="KW-0282">Flagellum</keyword>
<evidence type="ECO:0000313" key="8">
    <source>
        <dbReference type="EMBL" id="AJA34381.1"/>
    </source>
</evidence>
<dbReference type="EMBL" id="KM886871">
    <property type="protein sequence ID" value="AJA34381.1"/>
    <property type="molecule type" value="Genomic_DNA"/>
</dbReference>
<sequence>MQSSSNNNLLKQTNISKNKSAKAIVTKMVAAKPHVKKKKPVYKSANAVDVLSAEQQKSMEIIRQKILGSAKEEAAKIKEEAYQQAKETGYQDGYQEGLLEGEKAAQELIEEAKNNLAETIAGTKNYVTAEKNKIISFAVEMAEILVKHELDMDSEKLLPLLDPILFKLEKPDQVITIHANPRYHDALVKKMEAKKKEVANLRYIVLDNAKLSQYEVTVESTESLETFDLQEELQKFLQQIQETE</sequence>
<dbReference type="GO" id="GO:0044781">
    <property type="term" value="P:bacterial-type flagellum organization"/>
    <property type="evidence" value="ECO:0007669"/>
    <property type="project" value="UniProtKB-KW"/>
</dbReference>
<proteinExistence type="inferred from homology"/>
<keyword evidence="3" id="KW-0813">Transport</keyword>
<evidence type="ECO:0000256" key="6">
    <source>
        <dbReference type="ARBA" id="ARBA00023225"/>
    </source>
</evidence>
<evidence type="ECO:0000256" key="4">
    <source>
        <dbReference type="ARBA" id="ARBA00022795"/>
    </source>
</evidence>
<reference evidence="8" key="1">
    <citation type="journal article" date="2014" name="Appl. Environ. Microbiol.">
        <title>Detection and genomic characterization of motility in Lactobacillus curvatus: confirmation of motility in a species outside the Lactobacillus salivarius clade.</title>
        <authorList>
            <person name="Cousin F.J."/>
            <person name="Lynch S.M."/>
            <person name="Harris H.M."/>
            <person name="McCann A."/>
            <person name="Lynch D.B."/>
            <person name="Neville B.A."/>
            <person name="Irisawa T."/>
            <person name="Okada S."/>
            <person name="Endo A."/>
            <person name="O'Toole P.W."/>
        </authorList>
    </citation>
    <scope>NUCLEOTIDE SEQUENCE</scope>
    <source>
        <strain evidence="8">DSM 21376</strain>
    </source>
</reference>
<evidence type="ECO:0000256" key="3">
    <source>
        <dbReference type="ARBA" id="ARBA00022448"/>
    </source>
</evidence>
<evidence type="ECO:0000259" key="7">
    <source>
        <dbReference type="Pfam" id="PF02108"/>
    </source>
</evidence>
<keyword evidence="5" id="KW-0653">Protein transport</keyword>
<keyword evidence="8" id="KW-0966">Cell projection</keyword>
<evidence type="ECO:0000256" key="2">
    <source>
        <dbReference type="ARBA" id="ARBA00006602"/>
    </source>
</evidence>
<evidence type="ECO:0000256" key="1">
    <source>
        <dbReference type="ARBA" id="ARBA00003041"/>
    </source>
</evidence>
<dbReference type="PANTHER" id="PTHR34982">
    <property type="entry name" value="YOP PROTEINS TRANSLOCATION PROTEIN L"/>
    <property type="match status" value="1"/>
</dbReference>
<dbReference type="AlphaFoldDB" id="A0A0A7RGL5"/>
<comment type="similarity">
    <text evidence="2">Belongs to the FliH family.</text>
</comment>
<dbReference type="GO" id="GO:0015031">
    <property type="term" value="P:protein transport"/>
    <property type="evidence" value="ECO:0007669"/>
    <property type="project" value="UniProtKB-KW"/>
</dbReference>
<organism evidence="8">
    <name type="scientific">Liquorilactobacillus sucicola</name>
    <dbReference type="NCBI Taxonomy" id="519050"/>
    <lineage>
        <taxon>Bacteria</taxon>
        <taxon>Bacillati</taxon>
        <taxon>Bacillota</taxon>
        <taxon>Bacilli</taxon>
        <taxon>Lactobacillales</taxon>
        <taxon>Lactobacillaceae</taxon>
        <taxon>Liquorilactobacillus</taxon>
    </lineage>
</organism>
<comment type="function">
    <text evidence="1">Needed for flagellar regrowth and assembly.</text>
</comment>
<dbReference type="GO" id="GO:0005829">
    <property type="term" value="C:cytosol"/>
    <property type="evidence" value="ECO:0007669"/>
    <property type="project" value="TreeGrafter"/>
</dbReference>
<keyword evidence="4" id="KW-1005">Bacterial flagellum biogenesis</keyword>
<dbReference type="InterPro" id="IPR051472">
    <property type="entry name" value="T3SS_Stator/FliH"/>
</dbReference>
<gene>
    <name evidence="8" type="primary">fliH</name>
</gene>
<evidence type="ECO:0000256" key="5">
    <source>
        <dbReference type="ARBA" id="ARBA00022927"/>
    </source>
</evidence>
<dbReference type="PANTHER" id="PTHR34982:SF1">
    <property type="entry name" value="FLAGELLAR ASSEMBLY PROTEIN FLIH"/>
    <property type="match status" value="1"/>
</dbReference>
<protein>
    <submittedName>
        <fullName evidence="8">Flagellar assembly protein FliH</fullName>
    </submittedName>
</protein>